<dbReference type="EMBL" id="CP104558">
    <property type="protein sequence ID" value="UXH43415.1"/>
    <property type="molecule type" value="Genomic_DNA"/>
</dbReference>
<accession>A0ACD4C468</accession>
<dbReference type="Proteomes" id="UP001064027">
    <property type="component" value="Chromosome"/>
</dbReference>
<evidence type="ECO:0000313" key="2">
    <source>
        <dbReference type="Proteomes" id="UP001064027"/>
    </source>
</evidence>
<organism evidence="1 2">
    <name type="scientific">Rossellomorea vietnamensis</name>
    <dbReference type="NCBI Taxonomy" id="218284"/>
    <lineage>
        <taxon>Bacteria</taxon>
        <taxon>Bacillati</taxon>
        <taxon>Bacillota</taxon>
        <taxon>Bacilli</taxon>
        <taxon>Bacillales</taxon>
        <taxon>Bacillaceae</taxon>
        <taxon>Rossellomorea</taxon>
    </lineage>
</organism>
<name>A0ACD4C468_9BACI</name>
<proteinExistence type="predicted"/>
<reference evidence="1" key="1">
    <citation type="submission" date="2022-09" db="EMBL/GenBank/DDBJ databases">
        <title>Complete genome sequence of Rossellomorea vietnamensis strain RL-WG62, a newly isolated PGPR with the potential for plant salinity stress alleviation.</title>
        <authorList>
            <person name="Ren L."/>
            <person name="Wang G."/>
            <person name="Hu H."/>
        </authorList>
    </citation>
    <scope>NUCLEOTIDE SEQUENCE</scope>
    <source>
        <strain evidence="1">RL-WG62</strain>
    </source>
</reference>
<gene>
    <name evidence="1" type="ORF">N5C46_17345</name>
</gene>
<keyword evidence="2" id="KW-1185">Reference proteome</keyword>
<sequence>MSLLYFKAREAYELDAKVSQSQITRLREYRRTKPAPVAKKNS</sequence>
<protein>
    <submittedName>
        <fullName evidence="1">Uncharacterized protein</fullName>
    </submittedName>
</protein>
<evidence type="ECO:0000313" key="1">
    <source>
        <dbReference type="EMBL" id="UXH43415.1"/>
    </source>
</evidence>